<evidence type="ECO:0000256" key="2">
    <source>
        <dbReference type="ARBA" id="ARBA00022475"/>
    </source>
</evidence>
<feature type="transmembrane region" description="Helical" evidence="7">
    <location>
        <begin position="272"/>
        <end position="298"/>
    </location>
</feature>
<dbReference type="RefSeq" id="WP_183443710.1">
    <property type="nucleotide sequence ID" value="NZ_JACHXD010000023.1"/>
</dbReference>
<dbReference type="AlphaFoldDB" id="A0A7W5BF46"/>
<evidence type="ECO:0000256" key="7">
    <source>
        <dbReference type="SAM" id="Phobius"/>
    </source>
</evidence>
<evidence type="ECO:0000256" key="5">
    <source>
        <dbReference type="ARBA" id="ARBA00023136"/>
    </source>
</evidence>
<evidence type="ECO:0000259" key="8">
    <source>
        <dbReference type="Pfam" id="PF02687"/>
    </source>
</evidence>
<keyword evidence="11" id="KW-1185">Reference proteome</keyword>
<feature type="domain" description="ABC3 transporter permease C-terminal" evidence="8">
    <location>
        <begin position="280"/>
        <end position="393"/>
    </location>
</feature>
<dbReference type="Pfam" id="PF12704">
    <property type="entry name" value="MacB_PCD"/>
    <property type="match status" value="1"/>
</dbReference>
<comment type="subcellular location">
    <subcellularLocation>
        <location evidence="1">Cell membrane</location>
        <topology evidence="1">Multi-pass membrane protein</topology>
    </subcellularLocation>
</comment>
<protein>
    <submittedName>
        <fullName evidence="10">Putative ABC transport system permease protein</fullName>
    </submittedName>
</protein>
<evidence type="ECO:0000313" key="11">
    <source>
        <dbReference type="Proteomes" id="UP000541535"/>
    </source>
</evidence>
<feature type="transmembrane region" description="Helical" evidence="7">
    <location>
        <begin position="361"/>
        <end position="383"/>
    </location>
</feature>
<evidence type="ECO:0000256" key="3">
    <source>
        <dbReference type="ARBA" id="ARBA00022692"/>
    </source>
</evidence>
<dbReference type="InterPro" id="IPR025857">
    <property type="entry name" value="MacB_PCD"/>
</dbReference>
<dbReference type="InterPro" id="IPR050250">
    <property type="entry name" value="Macrolide_Exporter_MacB"/>
</dbReference>
<dbReference type="EMBL" id="JACHXD010000023">
    <property type="protein sequence ID" value="MBB3122037.1"/>
    <property type="molecule type" value="Genomic_DNA"/>
</dbReference>
<dbReference type="PANTHER" id="PTHR30572:SF4">
    <property type="entry name" value="ABC TRANSPORTER PERMEASE YTRF"/>
    <property type="match status" value="1"/>
</dbReference>
<evidence type="ECO:0000256" key="6">
    <source>
        <dbReference type="ARBA" id="ARBA00038076"/>
    </source>
</evidence>
<feature type="domain" description="MacB-like periplasmic core" evidence="9">
    <location>
        <begin position="55"/>
        <end position="243"/>
    </location>
</feature>
<evidence type="ECO:0000256" key="4">
    <source>
        <dbReference type="ARBA" id="ARBA00022989"/>
    </source>
</evidence>
<feature type="transmembrane region" description="Helical" evidence="7">
    <location>
        <begin position="330"/>
        <end position="349"/>
    </location>
</feature>
<sequence length="400" mass="44296">MLRHLLKLIWKRKSRNLMLSAEILLAFLIVFAIAAFAARNYQLYHLPLGFDHRALWSVTLRPSDNAPIDPASGIYTQLRGSLQSLPEVEQLAFLTFSPYRTARMSGTVALPDGSRAQNSHLQLVSDDLAALAGVKLVEGRGFSAADDGAAMTPVLINRRMAHNLFPGRSALGQLYVEVNPNKAEEKSFRVVGVVEDFRSHGEFMAPVNYVLKRFSPLSDKDGPETVLLKVRPGTERAFEARLERQLKLLRNDWHYEIKPLGEMREDRLRSSMIPLAILSVVGAFLLAMVAFGLFGVLWQNTSQRIPEIGLRRALGASAAAIYRQIMAEQLLLSSLAMLAGLALLVQLPLTGALGESLNWQVFLAAAGLSMLLIYLLSLLCSLYPGWRASRLHPAAALHYE</sequence>
<name>A0A7W5BF46_9BURK</name>
<keyword evidence="2" id="KW-1003">Cell membrane</keyword>
<comment type="caution">
    <text evidence="10">The sequence shown here is derived from an EMBL/GenBank/DDBJ whole genome shotgun (WGS) entry which is preliminary data.</text>
</comment>
<dbReference type="GO" id="GO:0005886">
    <property type="term" value="C:plasma membrane"/>
    <property type="evidence" value="ECO:0007669"/>
    <property type="project" value="UniProtKB-SubCell"/>
</dbReference>
<evidence type="ECO:0000259" key="9">
    <source>
        <dbReference type="Pfam" id="PF12704"/>
    </source>
</evidence>
<reference evidence="10 11" key="1">
    <citation type="submission" date="2020-08" db="EMBL/GenBank/DDBJ databases">
        <title>Genomic Encyclopedia of Type Strains, Phase III (KMG-III): the genomes of soil and plant-associated and newly described type strains.</title>
        <authorList>
            <person name="Whitman W."/>
        </authorList>
    </citation>
    <scope>NUCLEOTIDE SEQUENCE [LARGE SCALE GENOMIC DNA]</scope>
    <source>
        <strain evidence="10 11">CECT 8897</strain>
    </source>
</reference>
<gene>
    <name evidence="10" type="ORF">FHS03_005133</name>
</gene>
<dbReference type="Proteomes" id="UP000541535">
    <property type="component" value="Unassembled WGS sequence"/>
</dbReference>
<dbReference type="PANTHER" id="PTHR30572">
    <property type="entry name" value="MEMBRANE COMPONENT OF TRANSPORTER-RELATED"/>
    <property type="match status" value="1"/>
</dbReference>
<comment type="similarity">
    <text evidence="6">Belongs to the ABC-4 integral membrane protein family.</text>
</comment>
<dbReference type="GO" id="GO:0022857">
    <property type="term" value="F:transmembrane transporter activity"/>
    <property type="evidence" value="ECO:0007669"/>
    <property type="project" value="TreeGrafter"/>
</dbReference>
<organism evidence="10 11">
    <name type="scientific">Pseudoduganella violacea</name>
    <dbReference type="NCBI Taxonomy" id="1715466"/>
    <lineage>
        <taxon>Bacteria</taxon>
        <taxon>Pseudomonadati</taxon>
        <taxon>Pseudomonadota</taxon>
        <taxon>Betaproteobacteria</taxon>
        <taxon>Burkholderiales</taxon>
        <taxon>Oxalobacteraceae</taxon>
        <taxon>Telluria group</taxon>
        <taxon>Pseudoduganella</taxon>
    </lineage>
</organism>
<keyword evidence="4 7" id="KW-1133">Transmembrane helix</keyword>
<keyword evidence="3 7" id="KW-0812">Transmembrane</keyword>
<dbReference type="InterPro" id="IPR003838">
    <property type="entry name" value="ABC3_permease_C"/>
</dbReference>
<keyword evidence="5 7" id="KW-0472">Membrane</keyword>
<evidence type="ECO:0000256" key="1">
    <source>
        <dbReference type="ARBA" id="ARBA00004651"/>
    </source>
</evidence>
<dbReference type="Pfam" id="PF02687">
    <property type="entry name" value="FtsX"/>
    <property type="match status" value="1"/>
</dbReference>
<accession>A0A7W5BF46</accession>
<proteinExistence type="inferred from homology"/>
<evidence type="ECO:0000313" key="10">
    <source>
        <dbReference type="EMBL" id="MBB3122037.1"/>
    </source>
</evidence>